<protein>
    <submittedName>
        <fullName evidence="1">Uncharacterized protein</fullName>
    </submittedName>
</protein>
<gene>
    <name evidence="1" type="ORF">HDF13_001946</name>
</gene>
<dbReference type="Proteomes" id="UP000569005">
    <property type="component" value="Unassembled WGS sequence"/>
</dbReference>
<proteinExistence type="predicted"/>
<dbReference type="EMBL" id="JACHEA010000001">
    <property type="protein sequence ID" value="MBB5339613.1"/>
    <property type="molecule type" value="Genomic_DNA"/>
</dbReference>
<name>A0ACC5NYG4_9BACT</name>
<evidence type="ECO:0000313" key="2">
    <source>
        <dbReference type="Proteomes" id="UP000569005"/>
    </source>
</evidence>
<organism evidence="1 2">
    <name type="scientific">Tunturiibacter gelidiferens</name>
    <dbReference type="NCBI Taxonomy" id="3069689"/>
    <lineage>
        <taxon>Bacteria</taxon>
        <taxon>Pseudomonadati</taxon>
        <taxon>Acidobacteriota</taxon>
        <taxon>Terriglobia</taxon>
        <taxon>Terriglobales</taxon>
        <taxon>Acidobacteriaceae</taxon>
        <taxon>Tunturiibacter</taxon>
    </lineage>
</organism>
<sequence>MRKSRQRGWIELRGKKWYGYFRKTVIDPTTNEQRRMTATVILGFQAHMNKAEAREILDFHLFKQTGARYEEGVWIDSSVTFGWFVRNRFLPLKEGMWRVETAKVKKLLIERDLIDSFDAISLKSFDKFRLQIQFRTTCQPRPASRSSGDHGAVPDFGQMSGVGILPLGRGSAQGHSA</sequence>
<keyword evidence="2" id="KW-1185">Reference proteome</keyword>
<reference evidence="1" key="1">
    <citation type="submission" date="2020-08" db="EMBL/GenBank/DDBJ databases">
        <title>Genomic Encyclopedia of Type Strains, Phase IV (KMG-V): Genome sequencing to study the core and pangenomes of soil and plant-associated prokaryotes.</title>
        <authorList>
            <person name="Whitman W."/>
        </authorList>
    </citation>
    <scope>NUCLEOTIDE SEQUENCE</scope>
    <source>
        <strain evidence="1">M8UP15</strain>
    </source>
</reference>
<accession>A0ACC5NYG4</accession>
<comment type="caution">
    <text evidence="1">The sequence shown here is derived from an EMBL/GenBank/DDBJ whole genome shotgun (WGS) entry which is preliminary data.</text>
</comment>
<evidence type="ECO:0000313" key="1">
    <source>
        <dbReference type="EMBL" id="MBB5339613.1"/>
    </source>
</evidence>